<comment type="caution">
    <text evidence="2">The sequence shown here is derived from an EMBL/GenBank/DDBJ whole genome shotgun (WGS) entry which is preliminary data.</text>
</comment>
<reference evidence="2" key="1">
    <citation type="submission" date="2023-01" db="EMBL/GenBank/DDBJ databases">
        <title>The chitinases involved in constricting ring structure development in the nematode-trapping fungus Drechslerella dactyloides.</title>
        <authorList>
            <person name="Wang R."/>
            <person name="Zhang L."/>
            <person name="Tang P."/>
            <person name="Li S."/>
            <person name="Liang L."/>
        </authorList>
    </citation>
    <scope>NUCLEOTIDE SEQUENCE</scope>
    <source>
        <strain evidence="2">YMF1.00031</strain>
    </source>
</reference>
<keyword evidence="3" id="KW-1185">Reference proteome</keyword>
<proteinExistence type="predicted"/>
<evidence type="ECO:0000313" key="2">
    <source>
        <dbReference type="EMBL" id="KAJ6258106.1"/>
    </source>
</evidence>
<name>A0AAD6IWP8_DREDA</name>
<dbReference type="EMBL" id="JAQGDS010000009">
    <property type="protein sequence ID" value="KAJ6258106.1"/>
    <property type="molecule type" value="Genomic_DNA"/>
</dbReference>
<protein>
    <submittedName>
        <fullName evidence="2">Uncharacterized protein</fullName>
    </submittedName>
</protein>
<sequence>MNPENRDPSCCLKATPQPQNPRVDNFGYGTGTFAGNLEGLLYGSRYISEHNYLEMEPIIFPGSRYPPVKTPIGLTTMTPKGPAVMTEKGPAIMTPTGPILMPDKILRDLTKGTTKRTQDEPQAASTSRPATASSS</sequence>
<feature type="compositionally biased region" description="Low complexity" evidence="1">
    <location>
        <begin position="123"/>
        <end position="135"/>
    </location>
</feature>
<dbReference type="Proteomes" id="UP001221413">
    <property type="component" value="Unassembled WGS sequence"/>
</dbReference>
<evidence type="ECO:0000256" key="1">
    <source>
        <dbReference type="SAM" id="MobiDB-lite"/>
    </source>
</evidence>
<dbReference type="AlphaFoldDB" id="A0AAD6IWP8"/>
<gene>
    <name evidence="2" type="ORF">Dda_7021</name>
</gene>
<organism evidence="2 3">
    <name type="scientific">Drechslerella dactyloides</name>
    <name type="common">Nematode-trapping fungus</name>
    <name type="synonym">Arthrobotrys dactyloides</name>
    <dbReference type="NCBI Taxonomy" id="74499"/>
    <lineage>
        <taxon>Eukaryota</taxon>
        <taxon>Fungi</taxon>
        <taxon>Dikarya</taxon>
        <taxon>Ascomycota</taxon>
        <taxon>Pezizomycotina</taxon>
        <taxon>Orbiliomycetes</taxon>
        <taxon>Orbiliales</taxon>
        <taxon>Orbiliaceae</taxon>
        <taxon>Drechslerella</taxon>
    </lineage>
</organism>
<feature type="region of interest" description="Disordered" evidence="1">
    <location>
        <begin position="71"/>
        <end position="135"/>
    </location>
</feature>
<accession>A0AAD6IWP8</accession>
<evidence type="ECO:0000313" key="3">
    <source>
        <dbReference type="Proteomes" id="UP001221413"/>
    </source>
</evidence>